<organism evidence="1 2">
    <name type="scientific">Desulfobotulus mexicanus</name>
    <dbReference type="NCBI Taxonomy" id="2586642"/>
    <lineage>
        <taxon>Bacteria</taxon>
        <taxon>Pseudomonadati</taxon>
        <taxon>Thermodesulfobacteriota</taxon>
        <taxon>Desulfobacteria</taxon>
        <taxon>Desulfobacterales</taxon>
        <taxon>Desulfobacteraceae</taxon>
        <taxon>Desulfobotulus</taxon>
    </lineage>
</organism>
<dbReference type="RefSeq" id="WP_139450956.1">
    <property type="nucleotide sequence ID" value="NZ_VDMB01000047.1"/>
</dbReference>
<keyword evidence="2" id="KW-1185">Reference proteome</keyword>
<dbReference type="OrthoDB" id="564871at2"/>
<evidence type="ECO:0008006" key="3">
    <source>
        <dbReference type="Google" id="ProtNLM"/>
    </source>
</evidence>
<dbReference type="InterPro" id="IPR029044">
    <property type="entry name" value="Nucleotide-diphossugar_trans"/>
</dbReference>
<comment type="caution">
    <text evidence="1">The sequence shown here is derived from an EMBL/GenBank/DDBJ whole genome shotgun (WGS) entry which is preliminary data.</text>
</comment>
<dbReference type="SUPFAM" id="SSF53448">
    <property type="entry name" value="Nucleotide-diphospho-sugar transferases"/>
    <property type="match status" value="1"/>
</dbReference>
<evidence type="ECO:0000313" key="2">
    <source>
        <dbReference type="Proteomes" id="UP000321899"/>
    </source>
</evidence>
<gene>
    <name evidence="1" type="ORF">FIM25_16515</name>
</gene>
<proteinExistence type="predicted"/>
<evidence type="ECO:0000313" key="1">
    <source>
        <dbReference type="EMBL" id="TYT73168.1"/>
    </source>
</evidence>
<dbReference type="EMBL" id="VDMB01000047">
    <property type="protein sequence ID" value="TYT73168.1"/>
    <property type="molecule type" value="Genomic_DNA"/>
</dbReference>
<dbReference type="AlphaFoldDB" id="A0A5S5MBQ3"/>
<name>A0A5S5MBQ3_9BACT</name>
<reference evidence="1 2" key="1">
    <citation type="submission" date="2019-06" db="EMBL/GenBank/DDBJ databases">
        <title>Desulfobotulus mexicanus sp. nov., a novel sulfate-reducing bacterium isolated from the sediment of an alkaline crater lake in Mexico.</title>
        <authorList>
            <person name="Hirschler-Rea A."/>
        </authorList>
    </citation>
    <scope>NUCLEOTIDE SEQUENCE [LARGE SCALE GENOMIC DNA]</scope>
    <source>
        <strain evidence="1 2">PAR22N</strain>
    </source>
</reference>
<accession>A0A5S5MBQ3</accession>
<dbReference type="Proteomes" id="UP000321899">
    <property type="component" value="Unassembled WGS sequence"/>
</dbReference>
<sequence length="251" mass="29211">MIINNIVCMKWGDKYDATYVNILASMVKRNTTVPYRFICFTDNPEGIDKNIDIFPIPDFPEPSAKYKKCEAWRKLLLFQNPLNNIEGKILFLDLDVIIIDIIDCFFNFSDQMAIIENWSQPNRLIGQASAFCFKMGQYENLLHTYLENPDKIAAEYRTEQVYITRALGRNGFDFFPDIWCKSFKFHCMPGGILNSFIVPAKIPEGAKIIVFHGNPNPPEAIHGIWGKDVPWFKKFYKTVKPTPWIAEHWRI</sequence>
<protein>
    <recommendedName>
        <fullName evidence="3">Glycosyltransferase</fullName>
    </recommendedName>
</protein>